<dbReference type="OrthoDB" id="9797363at2"/>
<dbReference type="Pfam" id="PF11984">
    <property type="entry name" value="DUF3485"/>
    <property type="match status" value="1"/>
</dbReference>
<evidence type="ECO:0000256" key="1">
    <source>
        <dbReference type="ARBA" id="ARBA00004651"/>
    </source>
</evidence>
<keyword evidence="11" id="KW-1185">Reference proteome</keyword>
<dbReference type="InterPro" id="IPR026392">
    <property type="entry name" value="Exo/Archaeosortase_dom"/>
</dbReference>
<dbReference type="Proteomes" id="UP000388235">
    <property type="component" value="Chromosome"/>
</dbReference>
<feature type="transmembrane region" description="Helical" evidence="8">
    <location>
        <begin position="152"/>
        <end position="173"/>
    </location>
</feature>
<dbReference type="InterPro" id="IPR014263">
    <property type="entry name" value="Methanolan_biosynth_EpsI"/>
</dbReference>
<evidence type="ECO:0000259" key="9">
    <source>
        <dbReference type="Pfam" id="PF11984"/>
    </source>
</evidence>
<feature type="transmembrane region" description="Helical" evidence="8">
    <location>
        <begin position="317"/>
        <end position="335"/>
    </location>
</feature>
<dbReference type="InterPro" id="IPR019127">
    <property type="entry name" value="Exosortase"/>
</dbReference>
<dbReference type="KEGG" id="llp:GH975_05830"/>
<feature type="transmembrane region" description="Helical" evidence="8">
    <location>
        <begin position="262"/>
        <end position="282"/>
    </location>
</feature>
<dbReference type="EMBL" id="CP045871">
    <property type="protein sequence ID" value="QGG80118.1"/>
    <property type="molecule type" value="Genomic_DNA"/>
</dbReference>
<feature type="transmembrane region" description="Helical" evidence="8">
    <location>
        <begin position="104"/>
        <end position="122"/>
    </location>
</feature>
<feature type="transmembrane region" description="Helical" evidence="8">
    <location>
        <begin position="76"/>
        <end position="97"/>
    </location>
</feature>
<evidence type="ECO:0000256" key="4">
    <source>
        <dbReference type="ARBA" id="ARBA00022692"/>
    </source>
</evidence>
<protein>
    <submittedName>
        <fullName evidence="10">VPLPA-CTERM-specific exosortase XrtD</fullName>
        <ecNumber evidence="10">3.4.22.-</ecNumber>
    </submittedName>
</protein>
<dbReference type="GO" id="GO:0006508">
    <property type="term" value="P:proteolysis"/>
    <property type="evidence" value="ECO:0007669"/>
    <property type="project" value="UniProtKB-KW"/>
</dbReference>
<sequence>MSTHNLTLPWQRPSSEQWMLIAIGVFQLAIYAEPMARIIGVWWNSAEYGHGLFMPFVAGYIVWLNRAALSSAPRNMITIGYLGLALSLFLMLGASLSNLESVKLYSLLAAVISYFTLAYGWIGLRIIAVPALLMFLVIPLPYLLISQLTAGLQLISSELGTWFIRLFGYSVFLEGNLIDMGSFKLAVVEACSGLRYLFPLSSFAVLVAYFVRSGWLFKTLLVLATVPVTILMNSLRIAGTGVIVNTFGIEAAQGFLHDFEGWVVFVAALAVMVLMVLAYGALTRRGAGIDSLFDFEPRGDAGEAVDGASVQVTKRPAVVLGLAALVAASVAAVTFNSTAFVPDRLSFYDFPTRLGDKQLYAKGLGLGEIEILRPDDYFLGDYVSDSGDLVGLYMIYYEEQKEGSALHSPKVCIPGGGWEIVDENIRVISLGVDVEVAVNRAVIQRGEITQVVYYWIDQMGVTYTNEYLARASLLKSATLKGRSDGALVRVNSVVHDGDFDSTDAELDHFVRKMYVFLRDYLPS</sequence>
<evidence type="ECO:0000256" key="6">
    <source>
        <dbReference type="ARBA" id="ARBA00022989"/>
    </source>
</evidence>
<dbReference type="InterPro" id="IPR013426">
    <property type="entry name" value="EpsH-like"/>
</dbReference>
<keyword evidence="4 8" id="KW-0812">Transmembrane</keyword>
<keyword evidence="2" id="KW-1003">Cell membrane</keyword>
<evidence type="ECO:0000256" key="8">
    <source>
        <dbReference type="SAM" id="Phobius"/>
    </source>
</evidence>
<evidence type="ECO:0000313" key="10">
    <source>
        <dbReference type="EMBL" id="QGG80118.1"/>
    </source>
</evidence>
<dbReference type="NCBIfam" id="TIGR04178">
    <property type="entry name" value="exo_archaeo"/>
    <property type="match status" value="1"/>
</dbReference>
<dbReference type="NCBIfam" id="TIGR04152">
    <property type="entry name" value="exosort_VPLPA"/>
    <property type="match status" value="1"/>
</dbReference>
<feature type="transmembrane region" description="Helical" evidence="8">
    <location>
        <begin position="48"/>
        <end position="64"/>
    </location>
</feature>
<evidence type="ECO:0000256" key="7">
    <source>
        <dbReference type="ARBA" id="ARBA00023136"/>
    </source>
</evidence>
<name>A0A5Q2Q7T5_9GAMM</name>
<dbReference type="AlphaFoldDB" id="A0A5Q2Q7T5"/>
<feature type="transmembrane region" description="Helical" evidence="8">
    <location>
        <begin position="128"/>
        <end position="145"/>
    </location>
</feature>
<evidence type="ECO:0000256" key="5">
    <source>
        <dbReference type="ARBA" id="ARBA00022801"/>
    </source>
</evidence>
<accession>A0A5Q2Q7T5</accession>
<feature type="transmembrane region" description="Helical" evidence="8">
    <location>
        <begin position="193"/>
        <end position="211"/>
    </location>
</feature>
<dbReference type="GO" id="GO:0008233">
    <property type="term" value="F:peptidase activity"/>
    <property type="evidence" value="ECO:0007669"/>
    <property type="project" value="UniProtKB-KW"/>
</dbReference>
<dbReference type="EC" id="3.4.22.-" evidence="10"/>
<keyword evidence="6 8" id="KW-1133">Transmembrane helix</keyword>
<keyword evidence="5 10" id="KW-0378">Hydrolase</keyword>
<keyword evidence="3" id="KW-0645">Protease</keyword>
<evidence type="ECO:0000313" key="11">
    <source>
        <dbReference type="Proteomes" id="UP000388235"/>
    </source>
</evidence>
<dbReference type="Pfam" id="PF09721">
    <property type="entry name" value="Exosortase_EpsH"/>
    <property type="match status" value="1"/>
</dbReference>
<reference evidence="10 11" key="1">
    <citation type="submission" date="2019-11" db="EMBL/GenBank/DDBJ databases">
        <authorList>
            <person name="Khan S.A."/>
            <person name="Jeon C.O."/>
            <person name="Chun B.H."/>
        </authorList>
    </citation>
    <scope>NUCLEOTIDE SEQUENCE [LARGE SCALE GENOMIC DNA]</scope>
    <source>
        <strain evidence="10 11">IMCC 1097</strain>
    </source>
</reference>
<feature type="transmembrane region" description="Helical" evidence="8">
    <location>
        <begin position="18"/>
        <end position="36"/>
    </location>
</feature>
<dbReference type="NCBIfam" id="TIGR02914">
    <property type="entry name" value="EpsI_fam"/>
    <property type="match status" value="1"/>
</dbReference>
<feature type="transmembrane region" description="Helical" evidence="8">
    <location>
        <begin position="220"/>
        <end position="242"/>
    </location>
</feature>
<feature type="domain" description="Methanolan biosynthesis EpsI" evidence="9">
    <location>
        <begin position="321"/>
        <end position="518"/>
    </location>
</feature>
<dbReference type="NCBIfam" id="TIGR02602">
    <property type="entry name" value="8TM_EpsH"/>
    <property type="match status" value="1"/>
</dbReference>
<evidence type="ECO:0000256" key="2">
    <source>
        <dbReference type="ARBA" id="ARBA00022475"/>
    </source>
</evidence>
<comment type="subcellular location">
    <subcellularLocation>
        <location evidence="1">Cell membrane</location>
        <topology evidence="1">Multi-pass membrane protein</topology>
    </subcellularLocation>
</comment>
<dbReference type="InterPro" id="IPR026491">
    <property type="entry name" value="ExosortD_VPLPA"/>
</dbReference>
<evidence type="ECO:0000256" key="3">
    <source>
        <dbReference type="ARBA" id="ARBA00022670"/>
    </source>
</evidence>
<proteinExistence type="predicted"/>
<dbReference type="GO" id="GO:0005886">
    <property type="term" value="C:plasma membrane"/>
    <property type="evidence" value="ECO:0007669"/>
    <property type="project" value="UniProtKB-SubCell"/>
</dbReference>
<gene>
    <name evidence="10" type="primary">xrtD</name>
    <name evidence="10" type="ORF">GH975_05830</name>
</gene>
<organism evidence="10 11">
    <name type="scientific">Litorivicinus lipolyticus</name>
    <dbReference type="NCBI Taxonomy" id="418701"/>
    <lineage>
        <taxon>Bacteria</taxon>
        <taxon>Pseudomonadati</taxon>
        <taxon>Pseudomonadota</taxon>
        <taxon>Gammaproteobacteria</taxon>
        <taxon>Oceanospirillales</taxon>
        <taxon>Litorivicinaceae</taxon>
        <taxon>Litorivicinus</taxon>
    </lineage>
</organism>
<keyword evidence="7 8" id="KW-0472">Membrane</keyword>
<dbReference type="RefSeq" id="WP_153713622.1">
    <property type="nucleotide sequence ID" value="NZ_CP045871.1"/>
</dbReference>